<dbReference type="SUPFAM" id="SSF55550">
    <property type="entry name" value="SH2 domain"/>
    <property type="match status" value="1"/>
</dbReference>
<evidence type="ECO:0000256" key="1">
    <source>
        <dbReference type="ARBA" id="ARBA00022999"/>
    </source>
</evidence>
<dbReference type="Gene3D" id="2.60.120.200">
    <property type="match status" value="1"/>
</dbReference>
<evidence type="ECO:0000256" key="3">
    <source>
        <dbReference type="SAM" id="MobiDB-lite"/>
    </source>
</evidence>
<name>A0AAD8K7Q6_TARER</name>
<gene>
    <name evidence="5" type="ORF">QVD17_25808</name>
</gene>
<protein>
    <recommendedName>
        <fullName evidence="4">SH2 domain-containing protein</fullName>
    </recommendedName>
</protein>
<dbReference type="InterPro" id="IPR000980">
    <property type="entry name" value="SH2"/>
</dbReference>
<dbReference type="InterPro" id="IPR001217">
    <property type="entry name" value="STAT"/>
</dbReference>
<dbReference type="Pfam" id="PF13385">
    <property type="entry name" value="Laminin_G_3"/>
    <property type="match status" value="1"/>
</dbReference>
<keyword evidence="6" id="KW-1185">Reference proteome</keyword>
<dbReference type="GO" id="GO:0007165">
    <property type="term" value="P:signal transduction"/>
    <property type="evidence" value="ECO:0007669"/>
    <property type="project" value="InterPro"/>
</dbReference>
<evidence type="ECO:0000259" key="4">
    <source>
        <dbReference type="PROSITE" id="PS50001"/>
    </source>
</evidence>
<evidence type="ECO:0000313" key="5">
    <source>
        <dbReference type="EMBL" id="KAK1416693.1"/>
    </source>
</evidence>
<dbReference type="InterPro" id="IPR036860">
    <property type="entry name" value="SH2_dom_sf"/>
</dbReference>
<comment type="caution">
    <text evidence="5">The sequence shown here is derived from an EMBL/GenBank/DDBJ whole genome shotgun (WGS) entry which is preliminary data.</text>
</comment>
<feature type="compositionally biased region" description="Low complexity" evidence="3">
    <location>
        <begin position="423"/>
        <end position="438"/>
    </location>
</feature>
<dbReference type="SUPFAM" id="SSF49899">
    <property type="entry name" value="Concanavalin A-like lectins/glucanases"/>
    <property type="match status" value="1"/>
</dbReference>
<evidence type="ECO:0000313" key="6">
    <source>
        <dbReference type="Proteomes" id="UP001229421"/>
    </source>
</evidence>
<accession>A0AAD8K7Q6</accession>
<feature type="region of interest" description="Disordered" evidence="3">
    <location>
        <begin position="363"/>
        <end position="446"/>
    </location>
</feature>
<keyword evidence="1 2" id="KW-0727">SH2 domain</keyword>
<dbReference type="AlphaFoldDB" id="A0AAD8K7Q6"/>
<dbReference type="Proteomes" id="UP001229421">
    <property type="component" value="Unassembled WGS sequence"/>
</dbReference>
<feature type="domain" description="SH2" evidence="4">
    <location>
        <begin position="599"/>
        <end position="697"/>
    </location>
</feature>
<feature type="compositionally biased region" description="Basic and acidic residues" evidence="3">
    <location>
        <begin position="391"/>
        <end position="404"/>
    </location>
</feature>
<proteinExistence type="predicted"/>
<dbReference type="Gene3D" id="3.30.505.10">
    <property type="entry name" value="SH2 domain"/>
    <property type="match status" value="1"/>
</dbReference>
<reference evidence="5" key="1">
    <citation type="journal article" date="2023" name="bioRxiv">
        <title>Improved chromosome-level genome assembly for marigold (Tagetes erecta).</title>
        <authorList>
            <person name="Jiang F."/>
            <person name="Yuan L."/>
            <person name="Wang S."/>
            <person name="Wang H."/>
            <person name="Xu D."/>
            <person name="Wang A."/>
            <person name="Fan W."/>
        </authorList>
    </citation>
    <scope>NUCLEOTIDE SEQUENCE</scope>
    <source>
        <strain evidence="5">WSJ</strain>
        <tissue evidence="5">Leaf</tissue>
    </source>
</reference>
<dbReference type="EMBL" id="JAUHHV010000007">
    <property type="protein sequence ID" value="KAK1416693.1"/>
    <property type="molecule type" value="Genomic_DNA"/>
</dbReference>
<dbReference type="PANTHER" id="PTHR11801">
    <property type="entry name" value="SIGNAL TRANSDUCER AND ACTIVATOR OF TRANSCRIPTION"/>
    <property type="match status" value="1"/>
</dbReference>
<dbReference type="PROSITE" id="PS50001">
    <property type="entry name" value="SH2"/>
    <property type="match status" value="1"/>
</dbReference>
<dbReference type="GO" id="GO:0003700">
    <property type="term" value="F:DNA-binding transcription factor activity"/>
    <property type="evidence" value="ECO:0007669"/>
    <property type="project" value="InterPro"/>
</dbReference>
<evidence type="ECO:0000256" key="2">
    <source>
        <dbReference type="PROSITE-ProRule" id="PRU00191"/>
    </source>
</evidence>
<dbReference type="InterPro" id="IPR013320">
    <property type="entry name" value="ConA-like_dom_sf"/>
</dbReference>
<sequence>MVNNLIEDDGYSSLKDLKLEIMNNNPDVNGGFNLCFWLYLPSDSSSFPSTIIHQHNSDINSSAPFLALTANKEMVLYPIRFISHEASNSSEMEIASVKSKNKVAFNKWVHIGCEVATDIMRLYINGEIMEEMCATFTFDSLNNISLFGANEDVSVQGYVRGMEILPVTSSIKDHFVKDPPLQLHVDGSSATDIEEDSDGVWSIVGGKASCRRNFSLDVVLMDAFEHPVNKEMEVVASLIYADNGTHVEKRDDSEAPLLTSSDGIEFASWDRPSKLVNGRASFKLKISQLSSKCDNKLFRLKFFIHKKEKGYPFLEAFTPSIRCISRNLNPRPSTLIWKRSTSAIHADIGTSWLDGGSVEPNNIVHEAKPIPSSKRVKLGQGNPFVTLKTDNSSKQRDQQSHEGYKPNGRTSYLEARQETHEQSYNSSCDSDSSEATNSCKSNASNGSPVSDITVFKYCLGNLTEKSLLLKDLANSASEKDLMDFAMQVSQFSGCLHHRDQIRISKRIIEDGTKVWNLLSQNNYHVLWDNMIPVLQDQFMKISCCRSRILTQQDFEVLRRIGSCQDLVGQENFEKLWCWLYPVAFNLSQNGLNEMWDSRWIEGIVTKEEAESSLHGPGNSLVDPGTFVLRFPTSRSWPHPDAGNLIVTYVGSDFVIHHRLLSLNFFHSSGGKSLKEMLLEERELSRLGRITTRSLRFA</sequence>
<organism evidence="5 6">
    <name type="scientific">Tagetes erecta</name>
    <name type="common">African marigold</name>
    <dbReference type="NCBI Taxonomy" id="13708"/>
    <lineage>
        <taxon>Eukaryota</taxon>
        <taxon>Viridiplantae</taxon>
        <taxon>Streptophyta</taxon>
        <taxon>Embryophyta</taxon>
        <taxon>Tracheophyta</taxon>
        <taxon>Spermatophyta</taxon>
        <taxon>Magnoliopsida</taxon>
        <taxon>eudicotyledons</taxon>
        <taxon>Gunneridae</taxon>
        <taxon>Pentapetalae</taxon>
        <taxon>asterids</taxon>
        <taxon>campanulids</taxon>
        <taxon>Asterales</taxon>
        <taxon>Asteraceae</taxon>
        <taxon>Asteroideae</taxon>
        <taxon>Heliantheae alliance</taxon>
        <taxon>Tageteae</taxon>
        <taxon>Tagetes</taxon>
    </lineage>
</organism>